<keyword evidence="3" id="KW-0805">Transcription regulation</keyword>
<dbReference type="GeneID" id="19268583"/>
<dbReference type="Proteomes" id="UP000030651">
    <property type="component" value="Unassembled WGS sequence"/>
</dbReference>
<dbReference type="InParanoid" id="W3XHP0"/>
<accession>W3XHP0</accession>
<evidence type="ECO:0000256" key="5">
    <source>
        <dbReference type="ARBA" id="ARBA00023242"/>
    </source>
</evidence>
<dbReference type="KEGG" id="pfy:PFICI_03570"/>
<dbReference type="EMBL" id="KI912110">
    <property type="protein sequence ID" value="ETS85545.1"/>
    <property type="molecule type" value="Genomic_DNA"/>
</dbReference>
<keyword evidence="2" id="KW-0862">Zinc</keyword>
<dbReference type="RefSeq" id="XP_007830342.1">
    <property type="nucleotide sequence ID" value="XM_007832151.1"/>
</dbReference>
<evidence type="ECO:0000256" key="3">
    <source>
        <dbReference type="ARBA" id="ARBA00023015"/>
    </source>
</evidence>
<reference evidence="7" key="1">
    <citation type="journal article" date="2015" name="BMC Genomics">
        <title>Genomic and transcriptomic analysis of the endophytic fungus Pestalotiopsis fici reveals its lifestyle and high potential for synthesis of natural products.</title>
        <authorList>
            <person name="Wang X."/>
            <person name="Zhang X."/>
            <person name="Liu L."/>
            <person name="Xiang M."/>
            <person name="Wang W."/>
            <person name="Sun X."/>
            <person name="Che Y."/>
            <person name="Guo L."/>
            <person name="Liu G."/>
            <person name="Guo L."/>
            <person name="Wang C."/>
            <person name="Yin W.B."/>
            <person name="Stadler M."/>
            <person name="Zhang X."/>
            <person name="Liu X."/>
        </authorList>
    </citation>
    <scope>NUCLEOTIDE SEQUENCE [LARGE SCALE GENOMIC DNA]</scope>
    <source>
        <strain evidence="7">W106-1 / CGMCC3.15140</strain>
    </source>
</reference>
<dbReference type="HOGENOM" id="CLU_044368_2_0_1"/>
<evidence type="ECO:0000313" key="6">
    <source>
        <dbReference type="EMBL" id="ETS85545.1"/>
    </source>
</evidence>
<gene>
    <name evidence="6" type="ORF">PFICI_03570</name>
</gene>
<keyword evidence="7" id="KW-1185">Reference proteome</keyword>
<proteinExistence type="predicted"/>
<dbReference type="OrthoDB" id="5423818at2759"/>
<sequence length="428" mass="47863">MKSGLDCHYPAATSRTTAVPRSQRGDDAHIVIEENNTVGPAAASIDTFGDALQDANADTNLSGFEGLQFDWDNLDIDLGDNFLIPQADSVAVFQTPRQKSPYLGSISVPLADSIPLLQQLIPPLAIPRSPTEAHRSLVRKTNTRPGASRAANMLLHMMKSYSIMILQQNNLPPFIHPQQFSINQDEDMEPLYNCISLMHMIGRNLPGSRALFWRNVRMECERLHDTHHKMNRWKALASLQALLIYTVMRVDEGETDYNNLDSLLQRTIIVVANTFNMGNQNAYSSPAESAPSTVWKDWIFEESSRRLCTVFQVINMLVWFEPAGMCDMAFDLLLAPLPSKKQLWEAESEFAWKADGLLETEQRFAFGLAVDGELVKIDKGGARCEHHIMMTPDPVDNVASKTPANWEDWCSEMDNLGNLVMLAASLIG</sequence>
<evidence type="ECO:0000256" key="4">
    <source>
        <dbReference type="ARBA" id="ARBA00023163"/>
    </source>
</evidence>
<evidence type="ECO:0000313" key="7">
    <source>
        <dbReference type="Proteomes" id="UP000030651"/>
    </source>
</evidence>
<protein>
    <recommendedName>
        <fullName evidence="8">Transcription factor domain-containing protein</fullName>
    </recommendedName>
</protein>
<evidence type="ECO:0000256" key="2">
    <source>
        <dbReference type="ARBA" id="ARBA00022833"/>
    </source>
</evidence>
<dbReference type="OMA" id="KNVRMEC"/>
<dbReference type="PANTHER" id="PTHR47660">
    <property type="entry name" value="TRANSCRIPTION FACTOR WITH C2H2 AND ZN(2)-CYS(6) DNA BINDING DOMAIN (EUROFUNG)-RELATED-RELATED"/>
    <property type="match status" value="1"/>
</dbReference>
<name>W3XHP0_PESFW</name>
<evidence type="ECO:0000256" key="1">
    <source>
        <dbReference type="ARBA" id="ARBA00022723"/>
    </source>
</evidence>
<dbReference type="GO" id="GO:0046872">
    <property type="term" value="F:metal ion binding"/>
    <property type="evidence" value="ECO:0007669"/>
    <property type="project" value="UniProtKB-KW"/>
</dbReference>
<keyword evidence="1" id="KW-0479">Metal-binding</keyword>
<dbReference type="eggNOG" id="ENOG502SIAJ">
    <property type="taxonomic scope" value="Eukaryota"/>
</dbReference>
<keyword evidence="4" id="KW-0804">Transcription</keyword>
<organism evidence="6 7">
    <name type="scientific">Pestalotiopsis fici (strain W106-1 / CGMCC3.15140)</name>
    <dbReference type="NCBI Taxonomy" id="1229662"/>
    <lineage>
        <taxon>Eukaryota</taxon>
        <taxon>Fungi</taxon>
        <taxon>Dikarya</taxon>
        <taxon>Ascomycota</taxon>
        <taxon>Pezizomycotina</taxon>
        <taxon>Sordariomycetes</taxon>
        <taxon>Xylariomycetidae</taxon>
        <taxon>Amphisphaeriales</taxon>
        <taxon>Sporocadaceae</taxon>
        <taxon>Pestalotiopsis</taxon>
    </lineage>
</organism>
<dbReference type="AlphaFoldDB" id="W3XHP0"/>
<keyword evidence="5" id="KW-0539">Nucleus</keyword>
<evidence type="ECO:0008006" key="8">
    <source>
        <dbReference type="Google" id="ProtNLM"/>
    </source>
</evidence>
<dbReference type="PANTHER" id="PTHR47660:SF3">
    <property type="entry name" value="FINGER DOMAIN PROTEIN, PUTATIVE (AFU_ORTHOLOGUE AFUA_4G03310)-RELATED"/>
    <property type="match status" value="1"/>
</dbReference>